<dbReference type="GO" id="GO:0047570">
    <property type="term" value="F:3-oxoadipate enol-lactonase activity"/>
    <property type="evidence" value="ECO:0007669"/>
    <property type="project" value="UniProtKB-EC"/>
</dbReference>
<evidence type="ECO:0000313" key="2">
    <source>
        <dbReference type="EMBL" id="XBO36735.1"/>
    </source>
</evidence>
<dbReference type="PANTHER" id="PTHR43433">
    <property type="entry name" value="HYDROLASE, ALPHA/BETA FOLD FAMILY PROTEIN"/>
    <property type="match status" value="1"/>
</dbReference>
<evidence type="ECO:0000259" key="1">
    <source>
        <dbReference type="Pfam" id="PF00561"/>
    </source>
</evidence>
<dbReference type="InterPro" id="IPR050471">
    <property type="entry name" value="AB_hydrolase"/>
</dbReference>
<dbReference type="InterPro" id="IPR026968">
    <property type="entry name" value="PcaD/CatD"/>
</dbReference>
<dbReference type="PANTHER" id="PTHR43433:SF5">
    <property type="entry name" value="AB HYDROLASE-1 DOMAIN-CONTAINING PROTEIN"/>
    <property type="match status" value="1"/>
</dbReference>
<dbReference type="Gene3D" id="3.40.50.1820">
    <property type="entry name" value="alpha/beta hydrolase"/>
    <property type="match status" value="1"/>
</dbReference>
<dbReference type="InterPro" id="IPR029058">
    <property type="entry name" value="AB_hydrolase_fold"/>
</dbReference>
<feature type="domain" description="AB hydrolase-1" evidence="1">
    <location>
        <begin position="30"/>
        <end position="246"/>
    </location>
</feature>
<dbReference type="AlphaFoldDB" id="A0AAU7J8W8"/>
<accession>A0AAU7J8W8</accession>
<dbReference type="SUPFAM" id="SSF53474">
    <property type="entry name" value="alpha/beta-Hydrolases"/>
    <property type="match status" value="1"/>
</dbReference>
<sequence length="258" mass="27966">MTMLMIQGETFHVRVDGPADAPALMLSNSLSSDLSMWDDQVPAWSRRYRVIRYDHRGHGASVAPRAEYDFDQLGRDALGVLDALGIEQTHWCGLSMGGMTGLWLLTHAPHRIDRAALANTAAHMGPPALWDGRIRTAERGGMEALVEATLERWFPAHFRESAPAVMARMRAMVLRTPVAGYQGCCAAIRDMDQREAIKGIDRPVLVIVGARDPATTPADGALIASSIPGAEMVTLDAGHLSNVERPAEFTAAVAQFLG</sequence>
<reference evidence="2" key="1">
    <citation type="submission" date="2024-05" db="EMBL/GenBank/DDBJ databases">
        <authorList>
            <person name="Kim S."/>
            <person name="Heo J."/>
            <person name="Choi H."/>
            <person name="Choi Y."/>
            <person name="Kwon S.-W."/>
            <person name="Kim Y."/>
        </authorList>
    </citation>
    <scope>NUCLEOTIDE SEQUENCE</scope>
    <source>
        <strain evidence="2">KACC 23698</strain>
    </source>
</reference>
<dbReference type="RefSeq" id="WP_406853550.1">
    <property type="nucleotide sequence ID" value="NZ_CP157484.1"/>
</dbReference>
<dbReference type="EMBL" id="CP157484">
    <property type="protein sequence ID" value="XBO36735.1"/>
    <property type="molecule type" value="Genomic_DNA"/>
</dbReference>
<name>A0AAU7J8W8_9HYPH</name>
<proteinExistence type="predicted"/>
<keyword evidence="2" id="KW-0378">Hydrolase</keyword>
<dbReference type="GO" id="GO:0042952">
    <property type="term" value="P:beta-ketoadipate pathway"/>
    <property type="evidence" value="ECO:0007669"/>
    <property type="project" value="InterPro"/>
</dbReference>
<dbReference type="InterPro" id="IPR000073">
    <property type="entry name" value="AB_hydrolase_1"/>
</dbReference>
<dbReference type="NCBIfam" id="TIGR02427">
    <property type="entry name" value="protocat_pcaD"/>
    <property type="match status" value="1"/>
</dbReference>
<dbReference type="PRINTS" id="PR00111">
    <property type="entry name" value="ABHYDROLASE"/>
</dbReference>
<dbReference type="Pfam" id="PF00561">
    <property type="entry name" value="Abhydrolase_1"/>
    <property type="match status" value="1"/>
</dbReference>
<dbReference type="EC" id="3.1.1.24" evidence="2"/>
<organism evidence="2">
    <name type="scientific">Alsobacter sp. KACC 23698</name>
    <dbReference type="NCBI Taxonomy" id="3149229"/>
    <lineage>
        <taxon>Bacteria</taxon>
        <taxon>Pseudomonadati</taxon>
        <taxon>Pseudomonadota</taxon>
        <taxon>Alphaproteobacteria</taxon>
        <taxon>Hyphomicrobiales</taxon>
        <taxon>Alsobacteraceae</taxon>
        <taxon>Alsobacter</taxon>
    </lineage>
</organism>
<gene>
    <name evidence="2" type="primary">pcaD</name>
    <name evidence="2" type="ORF">ABEG18_13340</name>
</gene>
<protein>
    <submittedName>
        <fullName evidence="2">3-oxoadipate enol-lactonase</fullName>
        <ecNumber evidence="2">3.1.1.24</ecNumber>
    </submittedName>
</protein>